<dbReference type="Pfam" id="PF00989">
    <property type="entry name" value="PAS"/>
    <property type="match status" value="1"/>
</dbReference>
<dbReference type="CDD" id="cd06225">
    <property type="entry name" value="HAMP"/>
    <property type="match status" value="1"/>
</dbReference>
<dbReference type="InterPro" id="IPR003594">
    <property type="entry name" value="HATPase_dom"/>
</dbReference>
<sequence length="592" mass="65635">MFHSKITRRLVTSFLLVVLVSLSLLGIILLNYFRDYTMQQEKNALILNAQIIETSLEDSLYSRNVAGLHTTLQEIHEETSLRVTVIDADGTVLADTADPNQSMSNHLDREEVQQAMTESYGLAIRQSETLHENLMYVAVPVYRSGQLIGIIRTSSSLASMEQSYHTGLRVILSALFFALLAALIIAIWLAHRQVQPIRCLSLDAMEIASGNLHKRLQWHSGDEFDTLVQTINQLTRNLSAKIQESQAEAEKMTLILNNTDNAIMLIDERGLIVGTNRQAEETFHLQGNALHRHSIHVIGSAELSEAAQEVCRQGKAQTITLTIHDGSAAQTFQVFLAPFYDGPDELVLAVFHDISLLQEINQRQAEFVSNAAHELATPLTSISGFAETLLDDDFKDPEASRHFIGIIYREAQRMNSLMKGLLELARLDSTHGKTKIKRIPVEVNTILHQTAEQLQAKAASKGQTLIEEPAPIPLYVLAAPELFGQILYNLTENAIKYTQEGGTIHLKSRQVADQFELTVADNGIGIGPADLPRIFDRFYRVDKARARKSGGNGIGLSLVKFLVELFDGTIAVTSQLGKGTTFTLTFPLTTKS</sequence>
<comment type="catalytic activity">
    <reaction evidence="1">
        <text>ATP + protein L-histidine = ADP + protein N-phospho-L-histidine.</text>
        <dbReference type="EC" id="2.7.13.3"/>
    </reaction>
</comment>
<evidence type="ECO:0000256" key="11">
    <source>
        <dbReference type="ARBA" id="ARBA00022989"/>
    </source>
</evidence>
<evidence type="ECO:0000313" key="18">
    <source>
        <dbReference type="Proteomes" id="UP000283442"/>
    </source>
</evidence>
<dbReference type="PROSITE" id="PS50885">
    <property type="entry name" value="HAMP"/>
    <property type="match status" value="1"/>
</dbReference>
<dbReference type="PROSITE" id="PS50109">
    <property type="entry name" value="HIS_KIN"/>
    <property type="match status" value="1"/>
</dbReference>
<dbReference type="InterPro" id="IPR003660">
    <property type="entry name" value="HAMP_dom"/>
</dbReference>
<evidence type="ECO:0000256" key="8">
    <source>
        <dbReference type="ARBA" id="ARBA00022741"/>
    </source>
</evidence>
<evidence type="ECO:0000256" key="12">
    <source>
        <dbReference type="ARBA" id="ARBA00023012"/>
    </source>
</evidence>
<dbReference type="SUPFAM" id="SSF103190">
    <property type="entry name" value="Sensory domain-like"/>
    <property type="match status" value="1"/>
</dbReference>
<proteinExistence type="predicted"/>
<dbReference type="Gene3D" id="1.10.287.130">
    <property type="match status" value="1"/>
</dbReference>
<comment type="subcellular location">
    <subcellularLocation>
        <location evidence="2">Cell membrane</location>
        <topology evidence="2">Multi-pass membrane protein</topology>
    </subcellularLocation>
</comment>
<reference evidence="17 18" key="1">
    <citation type="submission" date="2018-08" db="EMBL/GenBank/DDBJ databases">
        <title>A genome reference for cultivated species of the human gut microbiota.</title>
        <authorList>
            <person name="Zou Y."/>
            <person name="Xue W."/>
            <person name="Luo G."/>
        </authorList>
    </citation>
    <scope>NUCLEOTIDE SEQUENCE [LARGE SCALE GENOMIC DNA]</scope>
    <source>
        <strain evidence="17 18">AM25-21AC</strain>
    </source>
</reference>
<dbReference type="Pfam" id="PF00512">
    <property type="entry name" value="HisKA"/>
    <property type="match status" value="1"/>
</dbReference>
<evidence type="ECO:0000256" key="3">
    <source>
        <dbReference type="ARBA" id="ARBA00012438"/>
    </source>
</evidence>
<feature type="transmembrane region" description="Helical" evidence="14">
    <location>
        <begin position="12"/>
        <end position="33"/>
    </location>
</feature>
<dbReference type="InterPro" id="IPR029151">
    <property type="entry name" value="Sensor-like_sf"/>
</dbReference>
<dbReference type="Gene3D" id="3.30.565.10">
    <property type="entry name" value="Histidine kinase-like ATPase, C-terminal domain"/>
    <property type="match status" value="1"/>
</dbReference>
<dbReference type="InterPro" id="IPR050351">
    <property type="entry name" value="BphY/WalK/GraS-like"/>
</dbReference>
<dbReference type="CDD" id="cd00075">
    <property type="entry name" value="HATPase"/>
    <property type="match status" value="1"/>
</dbReference>
<keyword evidence="11 14" id="KW-1133">Transmembrane helix</keyword>
<dbReference type="FunFam" id="1.10.287.130:FF:000001">
    <property type="entry name" value="Two-component sensor histidine kinase"/>
    <property type="match status" value="1"/>
</dbReference>
<keyword evidence="6" id="KW-0808">Transferase</keyword>
<dbReference type="SMART" id="SM00388">
    <property type="entry name" value="HisKA"/>
    <property type="match status" value="1"/>
</dbReference>
<dbReference type="Pfam" id="PF00672">
    <property type="entry name" value="HAMP"/>
    <property type="match status" value="1"/>
</dbReference>
<evidence type="ECO:0000259" key="16">
    <source>
        <dbReference type="PROSITE" id="PS50885"/>
    </source>
</evidence>
<dbReference type="PANTHER" id="PTHR45453:SF1">
    <property type="entry name" value="PHOSPHATE REGULON SENSOR PROTEIN PHOR"/>
    <property type="match status" value="1"/>
</dbReference>
<evidence type="ECO:0000256" key="2">
    <source>
        <dbReference type="ARBA" id="ARBA00004651"/>
    </source>
</evidence>
<dbReference type="InterPro" id="IPR035965">
    <property type="entry name" value="PAS-like_dom_sf"/>
</dbReference>
<evidence type="ECO:0000256" key="5">
    <source>
        <dbReference type="ARBA" id="ARBA00022553"/>
    </source>
</evidence>
<keyword evidence="12" id="KW-0902">Two-component regulatory system</keyword>
<dbReference type="SUPFAM" id="SSF55874">
    <property type="entry name" value="ATPase domain of HSP90 chaperone/DNA topoisomerase II/histidine kinase"/>
    <property type="match status" value="1"/>
</dbReference>
<feature type="domain" description="HAMP" evidence="16">
    <location>
        <begin position="191"/>
        <end position="243"/>
    </location>
</feature>
<dbReference type="InterPro" id="IPR000014">
    <property type="entry name" value="PAS"/>
</dbReference>
<dbReference type="CDD" id="cd00082">
    <property type="entry name" value="HisKA"/>
    <property type="match status" value="1"/>
</dbReference>
<dbReference type="GO" id="GO:0004721">
    <property type="term" value="F:phosphoprotein phosphatase activity"/>
    <property type="evidence" value="ECO:0007669"/>
    <property type="project" value="TreeGrafter"/>
</dbReference>
<evidence type="ECO:0000256" key="1">
    <source>
        <dbReference type="ARBA" id="ARBA00000085"/>
    </source>
</evidence>
<dbReference type="FunFam" id="3.30.565.10:FF:000006">
    <property type="entry name" value="Sensor histidine kinase WalK"/>
    <property type="match status" value="1"/>
</dbReference>
<keyword evidence="8" id="KW-0547">Nucleotide-binding</keyword>
<dbReference type="InterPro" id="IPR003661">
    <property type="entry name" value="HisK_dim/P_dom"/>
</dbReference>
<dbReference type="Gene3D" id="3.30.450.20">
    <property type="entry name" value="PAS domain"/>
    <property type="match status" value="2"/>
</dbReference>
<dbReference type="Gene3D" id="6.10.340.10">
    <property type="match status" value="1"/>
</dbReference>
<dbReference type="SUPFAM" id="SSF158472">
    <property type="entry name" value="HAMP domain-like"/>
    <property type="match status" value="1"/>
</dbReference>
<dbReference type="InterPro" id="IPR036890">
    <property type="entry name" value="HATPase_C_sf"/>
</dbReference>
<keyword evidence="9" id="KW-0418">Kinase</keyword>
<evidence type="ECO:0000256" key="6">
    <source>
        <dbReference type="ARBA" id="ARBA00022679"/>
    </source>
</evidence>
<dbReference type="InterPro" id="IPR004358">
    <property type="entry name" value="Sig_transdc_His_kin-like_C"/>
</dbReference>
<dbReference type="SUPFAM" id="SSF47384">
    <property type="entry name" value="Homodimeric domain of signal transducing histidine kinase"/>
    <property type="match status" value="1"/>
</dbReference>
<keyword evidence="10" id="KW-0067">ATP-binding</keyword>
<dbReference type="InterPro" id="IPR031967">
    <property type="entry name" value="PhoR_single_Cache-like_dom"/>
</dbReference>
<dbReference type="GO" id="GO:0016036">
    <property type="term" value="P:cellular response to phosphate starvation"/>
    <property type="evidence" value="ECO:0007669"/>
    <property type="project" value="TreeGrafter"/>
</dbReference>
<dbReference type="RefSeq" id="WP_118177041.1">
    <property type="nucleotide sequence ID" value="NZ_JAQEAO010000052.1"/>
</dbReference>
<dbReference type="GO" id="GO:0006355">
    <property type="term" value="P:regulation of DNA-templated transcription"/>
    <property type="evidence" value="ECO:0007669"/>
    <property type="project" value="InterPro"/>
</dbReference>
<gene>
    <name evidence="17" type="ORF">DW674_11460</name>
</gene>
<dbReference type="InterPro" id="IPR013767">
    <property type="entry name" value="PAS_fold"/>
</dbReference>
<dbReference type="InterPro" id="IPR036097">
    <property type="entry name" value="HisK_dim/P_sf"/>
</dbReference>
<dbReference type="SMART" id="SM00387">
    <property type="entry name" value="HATPase_c"/>
    <property type="match status" value="1"/>
</dbReference>
<evidence type="ECO:0000256" key="4">
    <source>
        <dbReference type="ARBA" id="ARBA00022475"/>
    </source>
</evidence>
<dbReference type="SMART" id="SM00091">
    <property type="entry name" value="PAS"/>
    <property type="match status" value="1"/>
</dbReference>
<evidence type="ECO:0000256" key="13">
    <source>
        <dbReference type="ARBA" id="ARBA00023136"/>
    </source>
</evidence>
<keyword evidence="13 14" id="KW-0472">Membrane</keyword>
<dbReference type="GO" id="GO:0000155">
    <property type="term" value="F:phosphorelay sensor kinase activity"/>
    <property type="evidence" value="ECO:0007669"/>
    <property type="project" value="InterPro"/>
</dbReference>
<dbReference type="GO" id="GO:0005524">
    <property type="term" value="F:ATP binding"/>
    <property type="evidence" value="ECO:0007669"/>
    <property type="project" value="UniProtKB-KW"/>
</dbReference>
<dbReference type="GO" id="GO:0005886">
    <property type="term" value="C:plasma membrane"/>
    <property type="evidence" value="ECO:0007669"/>
    <property type="project" value="UniProtKB-SubCell"/>
</dbReference>
<dbReference type="InterPro" id="IPR005467">
    <property type="entry name" value="His_kinase_dom"/>
</dbReference>
<dbReference type="AlphaFoldDB" id="A0A414NU51"/>
<dbReference type="Proteomes" id="UP000283442">
    <property type="component" value="Unassembled WGS sequence"/>
</dbReference>
<dbReference type="EMBL" id="QRHE01000018">
    <property type="protein sequence ID" value="RHF50362.1"/>
    <property type="molecule type" value="Genomic_DNA"/>
</dbReference>
<evidence type="ECO:0000313" key="17">
    <source>
        <dbReference type="EMBL" id="RHF50362.1"/>
    </source>
</evidence>
<evidence type="ECO:0000256" key="10">
    <source>
        <dbReference type="ARBA" id="ARBA00022840"/>
    </source>
</evidence>
<organism evidence="17 18">
    <name type="scientific">Mitsuokella multacida</name>
    <dbReference type="NCBI Taxonomy" id="52226"/>
    <lineage>
        <taxon>Bacteria</taxon>
        <taxon>Bacillati</taxon>
        <taxon>Bacillota</taxon>
        <taxon>Negativicutes</taxon>
        <taxon>Selenomonadales</taxon>
        <taxon>Selenomonadaceae</taxon>
        <taxon>Mitsuokella</taxon>
    </lineage>
</organism>
<dbReference type="SUPFAM" id="SSF55785">
    <property type="entry name" value="PYP-like sensor domain (PAS domain)"/>
    <property type="match status" value="1"/>
</dbReference>
<feature type="transmembrane region" description="Helical" evidence="14">
    <location>
        <begin position="170"/>
        <end position="190"/>
    </location>
</feature>
<evidence type="ECO:0000256" key="14">
    <source>
        <dbReference type="SAM" id="Phobius"/>
    </source>
</evidence>
<keyword evidence="7 14" id="KW-0812">Transmembrane</keyword>
<accession>A0A414NU51</accession>
<feature type="domain" description="Histidine kinase" evidence="15">
    <location>
        <begin position="370"/>
        <end position="590"/>
    </location>
</feature>
<keyword evidence="4" id="KW-1003">Cell membrane</keyword>
<evidence type="ECO:0000256" key="7">
    <source>
        <dbReference type="ARBA" id="ARBA00022692"/>
    </source>
</evidence>
<dbReference type="PANTHER" id="PTHR45453">
    <property type="entry name" value="PHOSPHATE REGULON SENSOR PROTEIN PHOR"/>
    <property type="match status" value="1"/>
</dbReference>
<comment type="caution">
    <text evidence="17">The sequence shown here is derived from an EMBL/GenBank/DDBJ whole genome shotgun (WGS) entry which is preliminary data.</text>
</comment>
<dbReference type="OrthoDB" id="9786919at2"/>
<protein>
    <recommendedName>
        <fullName evidence="3">histidine kinase</fullName>
        <ecNumber evidence="3">2.7.13.3</ecNumber>
    </recommendedName>
</protein>
<keyword evidence="5" id="KW-0597">Phosphoprotein</keyword>
<dbReference type="PRINTS" id="PR00344">
    <property type="entry name" value="BCTRLSENSOR"/>
</dbReference>
<name>A0A414NU51_9FIRM</name>
<dbReference type="Pfam" id="PF16736">
    <property type="entry name" value="sCache_like"/>
    <property type="match status" value="1"/>
</dbReference>
<evidence type="ECO:0000256" key="9">
    <source>
        <dbReference type="ARBA" id="ARBA00022777"/>
    </source>
</evidence>
<evidence type="ECO:0000259" key="15">
    <source>
        <dbReference type="PROSITE" id="PS50109"/>
    </source>
</evidence>
<dbReference type="Pfam" id="PF02518">
    <property type="entry name" value="HATPase_c"/>
    <property type="match status" value="1"/>
</dbReference>
<dbReference type="EC" id="2.7.13.3" evidence="3"/>
<dbReference type="SMART" id="SM00304">
    <property type="entry name" value="HAMP"/>
    <property type="match status" value="1"/>
</dbReference>